<evidence type="ECO:0000313" key="6">
    <source>
        <dbReference type="EMBL" id="CAF3942719.1"/>
    </source>
</evidence>
<dbReference type="InterPro" id="IPR035940">
    <property type="entry name" value="CAP_sf"/>
</dbReference>
<accession>A0A815YND9</accession>
<dbReference type="EMBL" id="CAJNOV010015369">
    <property type="protein sequence ID" value="CAF1571896.1"/>
    <property type="molecule type" value="Genomic_DNA"/>
</dbReference>
<reference evidence="3" key="1">
    <citation type="submission" date="2021-02" db="EMBL/GenBank/DDBJ databases">
        <authorList>
            <person name="Nowell W R."/>
        </authorList>
    </citation>
    <scope>NUCLEOTIDE SEQUENCE</scope>
</reference>
<evidence type="ECO:0000313" key="7">
    <source>
        <dbReference type="Proteomes" id="UP000663855"/>
    </source>
</evidence>
<dbReference type="Proteomes" id="UP000681967">
    <property type="component" value="Unassembled WGS sequence"/>
</dbReference>
<dbReference type="GO" id="GO:0005576">
    <property type="term" value="C:extracellular region"/>
    <property type="evidence" value="ECO:0007669"/>
    <property type="project" value="InterPro"/>
</dbReference>
<dbReference type="OrthoDB" id="337038at2759"/>
<dbReference type="EMBL" id="CAJNOW010016262">
    <property type="protein sequence ID" value="CAF1648750.1"/>
    <property type="molecule type" value="Genomic_DNA"/>
</dbReference>
<proteinExistence type="predicted"/>
<dbReference type="FunFam" id="3.40.33.10:FF:000002">
    <property type="entry name" value="Golgi-associated plant pathogenesis-related protein 1"/>
    <property type="match status" value="1"/>
</dbReference>
<name>A0A815YND9_9BILA</name>
<dbReference type="InterPro" id="IPR034113">
    <property type="entry name" value="SCP_GAPR1-like"/>
</dbReference>
<dbReference type="Gene3D" id="3.40.33.10">
    <property type="entry name" value="CAP"/>
    <property type="match status" value="1"/>
</dbReference>
<dbReference type="PANTHER" id="PTHR10334">
    <property type="entry name" value="CYSTEINE-RICH SECRETORY PROTEIN-RELATED"/>
    <property type="match status" value="1"/>
</dbReference>
<dbReference type="InterPro" id="IPR018244">
    <property type="entry name" value="Allrgn_V5/Tpx1_CS"/>
</dbReference>
<dbReference type="AlphaFoldDB" id="A0A815YND9"/>
<organism evidence="3 7">
    <name type="scientific">Rotaria magnacalcarata</name>
    <dbReference type="NCBI Taxonomy" id="392030"/>
    <lineage>
        <taxon>Eukaryota</taxon>
        <taxon>Metazoa</taxon>
        <taxon>Spiralia</taxon>
        <taxon>Gnathifera</taxon>
        <taxon>Rotifera</taxon>
        <taxon>Eurotatoria</taxon>
        <taxon>Bdelloidea</taxon>
        <taxon>Philodinida</taxon>
        <taxon>Philodinidae</taxon>
        <taxon>Rotaria</taxon>
    </lineage>
</organism>
<protein>
    <recommendedName>
        <fullName evidence="2">SCP domain-containing protein</fullName>
    </recommendedName>
</protein>
<evidence type="ECO:0000259" key="2">
    <source>
        <dbReference type="SMART" id="SM00198"/>
    </source>
</evidence>
<dbReference type="InterPro" id="IPR014044">
    <property type="entry name" value="CAP_dom"/>
</dbReference>
<dbReference type="InterPro" id="IPR001283">
    <property type="entry name" value="CRISP-related"/>
</dbReference>
<evidence type="ECO:0000313" key="4">
    <source>
        <dbReference type="EMBL" id="CAF1648750.1"/>
    </source>
</evidence>
<feature type="region of interest" description="Disordered" evidence="1">
    <location>
        <begin position="1"/>
        <end position="38"/>
    </location>
</feature>
<evidence type="ECO:0000256" key="1">
    <source>
        <dbReference type="SAM" id="MobiDB-lite"/>
    </source>
</evidence>
<comment type="caution">
    <text evidence="3">The sequence shown here is derived from an EMBL/GenBank/DDBJ whole genome shotgun (WGS) entry which is preliminary data.</text>
</comment>
<feature type="compositionally biased region" description="Polar residues" evidence="1">
    <location>
        <begin position="1"/>
        <end position="20"/>
    </location>
</feature>
<dbReference type="SUPFAM" id="SSF55797">
    <property type="entry name" value="PR-1-like"/>
    <property type="match status" value="1"/>
</dbReference>
<evidence type="ECO:0000313" key="3">
    <source>
        <dbReference type="EMBL" id="CAF1571896.1"/>
    </source>
</evidence>
<dbReference type="Proteomes" id="UP000663855">
    <property type="component" value="Unassembled WGS sequence"/>
</dbReference>
<dbReference type="Proteomes" id="UP000663834">
    <property type="component" value="Unassembled WGS sequence"/>
</dbReference>
<dbReference type="Proteomes" id="UP000681720">
    <property type="component" value="Unassembled WGS sequence"/>
</dbReference>
<dbReference type="CDD" id="cd05382">
    <property type="entry name" value="CAP_GAPR1-like"/>
    <property type="match status" value="1"/>
</dbReference>
<dbReference type="EMBL" id="CAJOBJ010002095">
    <property type="protein sequence ID" value="CAF3910826.1"/>
    <property type="molecule type" value="Genomic_DNA"/>
</dbReference>
<feature type="domain" description="SCP" evidence="2">
    <location>
        <begin position="43"/>
        <end position="181"/>
    </location>
</feature>
<evidence type="ECO:0000313" key="5">
    <source>
        <dbReference type="EMBL" id="CAF3910826.1"/>
    </source>
</evidence>
<sequence length="191" mass="20861">MGCNNSTDANENCQTNSPDVNNQNNPPPQPSKPQKLADLSPARWEMQALNSHNAFRAKHGVPPLVIDAGITFTAQTYAKHLAKNKLFEHSSNRDNLGENLYTMSSSAPLTDQTFGTDATQSWYDEIKSYDFNNPDFSMETGHFTQLIWKSSCSLGVGVGFSDDGKTVVVVAQYGPAGNMMGAFEENVPPPQ</sequence>
<dbReference type="Pfam" id="PF00188">
    <property type="entry name" value="CAP"/>
    <property type="match status" value="1"/>
</dbReference>
<dbReference type="SMART" id="SM00198">
    <property type="entry name" value="SCP"/>
    <property type="match status" value="1"/>
</dbReference>
<dbReference type="EMBL" id="CAJOBH010003215">
    <property type="protein sequence ID" value="CAF3942719.1"/>
    <property type="molecule type" value="Genomic_DNA"/>
</dbReference>
<dbReference type="PRINTS" id="PR00837">
    <property type="entry name" value="V5TPXLIKE"/>
</dbReference>
<dbReference type="PROSITE" id="PS01009">
    <property type="entry name" value="CRISP_1"/>
    <property type="match status" value="1"/>
</dbReference>
<gene>
    <name evidence="6" type="ORF">BYL167_LOCUS10604</name>
    <name evidence="3" type="ORF">CJN711_LOCUS32031</name>
    <name evidence="5" type="ORF">GIL414_LOCUS7054</name>
    <name evidence="4" type="ORF">KQP761_LOCUS29534</name>
</gene>